<keyword evidence="2" id="KW-0813">Transport</keyword>
<feature type="transmembrane region" description="Helical" evidence="9">
    <location>
        <begin position="378"/>
        <end position="400"/>
    </location>
</feature>
<feature type="region of interest" description="Disordered" evidence="8">
    <location>
        <begin position="1"/>
        <end position="29"/>
    </location>
</feature>
<feature type="transmembrane region" description="Helical" evidence="9">
    <location>
        <begin position="412"/>
        <end position="439"/>
    </location>
</feature>
<feature type="transmembrane region" description="Helical" evidence="9">
    <location>
        <begin position="290"/>
        <end position="310"/>
    </location>
</feature>
<evidence type="ECO:0000256" key="9">
    <source>
        <dbReference type="SAM" id="Phobius"/>
    </source>
</evidence>
<feature type="transmembrane region" description="Helical" evidence="9">
    <location>
        <begin position="33"/>
        <end position="57"/>
    </location>
</feature>
<dbReference type="PANTHER" id="PTHR42718:SF46">
    <property type="entry name" value="BLR6921 PROTEIN"/>
    <property type="match status" value="1"/>
</dbReference>
<gene>
    <name evidence="11" type="ORF">QFZ22_008389</name>
</gene>
<dbReference type="AlphaFoldDB" id="A0AAW8FRP6"/>
<dbReference type="InterPro" id="IPR020846">
    <property type="entry name" value="MFS_dom"/>
</dbReference>
<evidence type="ECO:0000256" key="4">
    <source>
        <dbReference type="ARBA" id="ARBA00022692"/>
    </source>
</evidence>
<keyword evidence="5 9" id="KW-1133">Transmembrane helix</keyword>
<evidence type="ECO:0000256" key="6">
    <source>
        <dbReference type="ARBA" id="ARBA00023136"/>
    </source>
</evidence>
<dbReference type="SUPFAM" id="SSF103473">
    <property type="entry name" value="MFS general substrate transporter"/>
    <property type="match status" value="1"/>
</dbReference>
<organism evidence="11 12">
    <name type="scientific">Streptomyces canus</name>
    <dbReference type="NCBI Taxonomy" id="58343"/>
    <lineage>
        <taxon>Bacteria</taxon>
        <taxon>Bacillati</taxon>
        <taxon>Actinomycetota</taxon>
        <taxon>Actinomycetes</taxon>
        <taxon>Kitasatosporales</taxon>
        <taxon>Streptomycetaceae</taxon>
        <taxon>Streptomyces</taxon>
        <taxon>Streptomyces aurantiacus group</taxon>
    </lineage>
</organism>
<evidence type="ECO:0000256" key="5">
    <source>
        <dbReference type="ARBA" id="ARBA00022989"/>
    </source>
</evidence>
<evidence type="ECO:0000256" key="3">
    <source>
        <dbReference type="ARBA" id="ARBA00022475"/>
    </source>
</evidence>
<feature type="transmembrane region" description="Helical" evidence="9">
    <location>
        <begin position="468"/>
        <end position="487"/>
    </location>
</feature>
<evidence type="ECO:0000259" key="10">
    <source>
        <dbReference type="PROSITE" id="PS50850"/>
    </source>
</evidence>
<reference evidence="11" key="1">
    <citation type="submission" date="2023-07" db="EMBL/GenBank/DDBJ databases">
        <title>Comparative genomics of wheat-associated soil bacteria to identify genetic determinants of phenazine resistance.</title>
        <authorList>
            <person name="Mouncey N."/>
        </authorList>
    </citation>
    <scope>NUCLEOTIDE SEQUENCE</scope>
    <source>
        <strain evidence="11">V4I22</strain>
    </source>
</reference>
<accession>A0AAW8FRP6</accession>
<dbReference type="CDD" id="cd17321">
    <property type="entry name" value="MFS_MMR_MDR_like"/>
    <property type="match status" value="1"/>
</dbReference>
<evidence type="ECO:0000256" key="1">
    <source>
        <dbReference type="ARBA" id="ARBA00004651"/>
    </source>
</evidence>
<sequence length="496" mass="51224">MSNQNTIGSPPAKDEPSASGQSATAPSQPNRPALALTVIVTCYLMVAIDSTIVNIALPSIQEALGFSPVGLSWVINAYLLAFGGLLLLGGRMGDMFGRRRVLVVGTVIFTASSLLGGIADAPWLLVTARALQGVGAAMAAPGTLALIASNFEEGAPRNRALSICSATAATGTSFGLVLGGILTSLASWRWIQFVNVPIGLAVAVLAPMCIRETPSHSGRFDFVGTITGTAGATALVYGLIRVPSEGWGNAMSLTCFAAAVVLLVSFLVAERRAAQPIVPFQLFSERTRTAAYTNMLMFTATILSLFYFLSQFIQNVLEFSPIQAGLAFLPMTLGMFIVARAVPKMLPKHGAKRFMVAGALLMTVTAIWLSTISVSDSYLTGVLGPMLLFGIGAGCCLMPTNVTVLSGIPQQLAGAASGVLQTMMQLGGALGLAILVTVYGTSADDAAEHAGTGVDAVHQVVTAGVRSAFTGSIVFVGCALAVALLVIRVPKPAAKA</sequence>
<evidence type="ECO:0000256" key="2">
    <source>
        <dbReference type="ARBA" id="ARBA00022448"/>
    </source>
</evidence>
<evidence type="ECO:0000256" key="8">
    <source>
        <dbReference type="SAM" id="MobiDB-lite"/>
    </source>
</evidence>
<feature type="transmembrane region" description="Helical" evidence="9">
    <location>
        <begin position="354"/>
        <end position="372"/>
    </location>
</feature>
<dbReference type="GO" id="GO:0022857">
    <property type="term" value="F:transmembrane transporter activity"/>
    <property type="evidence" value="ECO:0007669"/>
    <property type="project" value="InterPro"/>
</dbReference>
<feature type="transmembrane region" description="Helical" evidence="9">
    <location>
        <begin position="160"/>
        <end position="182"/>
    </location>
</feature>
<name>A0AAW8FRP6_9ACTN</name>
<feature type="transmembrane region" description="Helical" evidence="9">
    <location>
        <begin position="101"/>
        <end position="124"/>
    </location>
</feature>
<dbReference type="GO" id="GO:0005886">
    <property type="term" value="C:plasma membrane"/>
    <property type="evidence" value="ECO:0007669"/>
    <property type="project" value="UniProtKB-SubCell"/>
</dbReference>
<dbReference type="InterPro" id="IPR011701">
    <property type="entry name" value="MFS"/>
</dbReference>
<feature type="transmembrane region" description="Helical" evidence="9">
    <location>
        <begin position="222"/>
        <end position="240"/>
    </location>
</feature>
<feature type="domain" description="Major facilitator superfamily (MFS) profile" evidence="10">
    <location>
        <begin position="35"/>
        <end position="495"/>
    </location>
</feature>
<protein>
    <submittedName>
        <fullName evidence="11">EmrB/QacA subfamily drug resistance transporter</fullName>
    </submittedName>
</protein>
<evidence type="ECO:0000256" key="7">
    <source>
        <dbReference type="ARBA" id="ARBA00023251"/>
    </source>
</evidence>
<feature type="transmembrane region" description="Helical" evidence="9">
    <location>
        <begin position="130"/>
        <end position="148"/>
    </location>
</feature>
<feature type="compositionally biased region" description="Polar residues" evidence="8">
    <location>
        <begin position="18"/>
        <end position="29"/>
    </location>
</feature>
<feature type="transmembrane region" description="Helical" evidence="9">
    <location>
        <begin position="246"/>
        <end position="269"/>
    </location>
</feature>
<dbReference type="Pfam" id="PF07690">
    <property type="entry name" value="MFS_1"/>
    <property type="match status" value="1"/>
</dbReference>
<dbReference type="Gene3D" id="1.20.1720.10">
    <property type="entry name" value="Multidrug resistance protein D"/>
    <property type="match status" value="1"/>
</dbReference>
<dbReference type="PROSITE" id="PS50850">
    <property type="entry name" value="MFS"/>
    <property type="match status" value="1"/>
</dbReference>
<evidence type="ECO:0000313" key="12">
    <source>
        <dbReference type="Proteomes" id="UP001234216"/>
    </source>
</evidence>
<dbReference type="RefSeq" id="WP_306984743.1">
    <property type="nucleotide sequence ID" value="NZ_JAUSZV010000005.1"/>
</dbReference>
<dbReference type="Gene3D" id="1.20.1250.20">
    <property type="entry name" value="MFS general substrate transporter like domains"/>
    <property type="match status" value="1"/>
</dbReference>
<keyword evidence="7" id="KW-0046">Antibiotic resistance</keyword>
<feature type="transmembrane region" description="Helical" evidence="9">
    <location>
        <begin position="188"/>
        <end position="210"/>
    </location>
</feature>
<comment type="subcellular location">
    <subcellularLocation>
        <location evidence="1">Cell membrane</location>
        <topology evidence="1">Multi-pass membrane protein</topology>
    </subcellularLocation>
</comment>
<dbReference type="Proteomes" id="UP001234216">
    <property type="component" value="Unassembled WGS sequence"/>
</dbReference>
<keyword evidence="6 9" id="KW-0472">Membrane</keyword>
<feature type="transmembrane region" description="Helical" evidence="9">
    <location>
        <begin position="322"/>
        <end position="342"/>
    </location>
</feature>
<dbReference type="EMBL" id="JAUSZV010000005">
    <property type="protein sequence ID" value="MDQ0912404.1"/>
    <property type="molecule type" value="Genomic_DNA"/>
</dbReference>
<evidence type="ECO:0000313" key="11">
    <source>
        <dbReference type="EMBL" id="MDQ0912404.1"/>
    </source>
</evidence>
<keyword evidence="3" id="KW-1003">Cell membrane</keyword>
<dbReference type="InterPro" id="IPR036259">
    <property type="entry name" value="MFS_trans_sf"/>
</dbReference>
<comment type="caution">
    <text evidence="11">The sequence shown here is derived from an EMBL/GenBank/DDBJ whole genome shotgun (WGS) entry which is preliminary data.</text>
</comment>
<dbReference type="PANTHER" id="PTHR42718">
    <property type="entry name" value="MAJOR FACILITATOR SUPERFAMILY MULTIDRUG TRANSPORTER MFSC"/>
    <property type="match status" value="1"/>
</dbReference>
<keyword evidence="4 9" id="KW-0812">Transmembrane</keyword>
<feature type="transmembrane region" description="Helical" evidence="9">
    <location>
        <begin position="69"/>
        <end position="89"/>
    </location>
</feature>
<dbReference type="GO" id="GO:0046677">
    <property type="term" value="P:response to antibiotic"/>
    <property type="evidence" value="ECO:0007669"/>
    <property type="project" value="UniProtKB-KW"/>
</dbReference>
<proteinExistence type="predicted"/>